<organism evidence="3 4">
    <name type="scientific">Chryseobacterium populi</name>
    <dbReference type="NCBI Taxonomy" id="1144316"/>
    <lineage>
        <taxon>Bacteria</taxon>
        <taxon>Pseudomonadati</taxon>
        <taxon>Bacteroidota</taxon>
        <taxon>Flavobacteriia</taxon>
        <taxon>Flavobacteriales</taxon>
        <taxon>Weeksellaceae</taxon>
        <taxon>Chryseobacterium group</taxon>
        <taxon>Chryseobacterium</taxon>
    </lineage>
</organism>
<dbReference type="RefSeq" id="WP_007846687.1">
    <property type="nucleotide sequence ID" value="NZ_AKJY01000103.1"/>
</dbReference>
<dbReference type="PANTHER" id="PTHR46558:SF11">
    <property type="entry name" value="HTH-TYPE TRANSCRIPTIONAL REGULATOR XRE"/>
    <property type="match status" value="1"/>
</dbReference>
<dbReference type="PATRIC" id="fig|1144316.3.peg.3856"/>
<proteinExistence type="predicted"/>
<evidence type="ECO:0000256" key="1">
    <source>
        <dbReference type="ARBA" id="ARBA00023125"/>
    </source>
</evidence>
<sequence>MTTLGTKLRRLRDDKKMSQTEIANILGVSQSAYNKWEADQAKPSSDNLLKISDFHNVEIKDLLEDNVGIVSNNIFKDSSVSHHIFNYAQTVNMQSPELIENIVKNQEQIFKMIELQTQLIERLLKK</sequence>
<dbReference type="Pfam" id="PF01381">
    <property type="entry name" value="HTH_3"/>
    <property type="match status" value="1"/>
</dbReference>
<feature type="domain" description="HTH cro/C1-type" evidence="2">
    <location>
        <begin position="8"/>
        <end position="62"/>
    </location>
</feature>
<dbReference type="SUPFAM" id="SSF47413">
    <property type="entry name" value="lambda repressor-like DNA-binding domains"/>
    <property type="match status" value="1"/>
</dbReference>
<dbReference type="InterPro" id="IPR010982">
    <property type="entry name" value="Lambda_DNA-bd_dom_sf"/>
</dbReference>
<keyword evidence="4" id="KW-1185">Reference proteome</keyword>
<evidence type="ECO:0000313" key="3">
    <source>
        <dbReference type="EMBL" id="EJL68191.1"/>
    </source>
</evidence>
<dbReference type="AlphaFoldDB" id="J3CBM2"/>
<dbReference type="OrthoDB" id="959032at2"/>
<dbReference type="CDD" id="cd00093">
    <property type="entry name" value="HTH_XRE"/>
    <property type="match status" value="1"/>
</dbReference>
<evidence type="ECO:0000259" key="2">
    <source>
        <dbReference type="PROSITE" id="PS50943"/>
    </source>
</evidence>
<dbReference type="Proteomes" id="UP000007509">
    <property type="component" value="Unassembled WGS sequence"/>
</dbReference>
<comment type="caution">
    <text evidence="3">The sequence shown here is derived from an EMBL/GenBank/DDBJ whole genome shotgun (WGS) entry which is preliminary data.</text>
</comment>
<dbReference type="InterPro" id="IPR001387">
    <property type="entry name" value="Cro/C1-type_HTH"/>
</dbReference>
<dbReference type="Gene3D" id="1.10.260.40">
    <property type="entry name" value="lambda repressor-like DNA-binding domains"/>
    <property type="match status" value="1"/>
</dbReference>
<evidence type="ECO:0000313" key="4">
    <source>
        <dbReference type="Proteomes" id="UP000007509"/>
    </source>
</evidence>
<keyword evidence="1" id="KW-0238">DNA-binding</keyword>
<reference evidence="3 4" key="1">
    <citation type="journal article" date="2012" name="J. Bacteriol.">
        <title>Twenty-one genome sequences from Pseudomonas species and 19 genome sequences from diverse bacteria isolated from the rhizosphere and endosphere of Populus deltoides.</title>
        <authorList>
            <person name="Brown S.D."/>
            <person name="Utturkar S.M."/>
            <person name="Klingeman D.M."/>
            <person name="Johnson C.M."/>
            <person name="Martin S.L."/>
            <person name="Land M.L."/>
            <person name="Lu T.Y."/>
            <person name="Schadt C.W."/>
            <person name="Doktycz M.J."/>
            <person name="Pelletier D.A."/>
        </authorList>
    </citation>
    <scope>NUCLEOTIDE SEQUENCE [LARGE SCALE GENOMIC DNA]</scope>
    <source>
        <strain evidence="3 4">CF314</strain>
    </source>
</reference>
<dbReference type="SMART" id="SM00530">
    <property type="entry name" value="HTH_XRE"/>
    <property type="match status" value="1"/>
</dbReference>
<dbReference type="PANTHER" id="PTHR46558">
    <property type="entry name" value="TRACRIPTIONAL REGULATORY PROTEIN-RELATED-RELATED"/>
    <property type="match status" value="1"/>
</dbReference>
<dbReference type="GO" id="GO:0003677">
    <property type="term" value="F:DNA binding"/>
    <property type="evidence" value="ECO:0007669"/>
    <property type="project" value="UniProtKB-KW"/>
</dbReference>
<accession>J3CBM2</accession>
<protein>
    <submittedName>
        <fullName evidence="3">Putative transcriptional regulator</fullName>
    </submittedName>
</protein>
<name>J3CBM2_9FLAO</name>
<dbReference type="PROSITE" id="PS50943">
    <property type="entry name" value="HTH_CROC1"/>
    <property type="match status" value="1"/>
</dbReference>
<dbReference type="EMBL" id="AKJY01000103">
    <property type="protein sequence ID" value="EJL68191.1"/>
    <property type="molecule type" value="Genomic_DNA"/>
</dbReference>
<gene>
    <name evidence="3" type="ORF">PMI13_03838</name>
</gene>